<gene>
    <name evidence="1" type="ORF">HNP37_001989</name>
</gene>
<dbReference type="EMBL" id="JACHLD010000002">
    <property type="protein sequence ID" value="MBB4801928.1"/>
    <property type="molecule type" value="Genomic_DNA"/>
</dbReference>
<reference evidence="1 2" key="1">
    <citation type="submission" date="2020-08" db="EMBL/GenBank/DDBJ databases">
        <title>Functional genomics of gut bacteria from endangered species of beetles.</title>
        <authorList>
            <person name="Carlos-Shanley C."/>
        </authorList>
    </citation>
    <scope>NUCLEOTIDE SEQUENCE [LARGE SCALE GENOMIC DNA]</scope>
    <source>
        <strain evidence="1 2">S00142</strain>
    </source>
</reference>
<sequence>MILSAKQNFETLAGDSPVERSGCFMYFCEIEI</sequence>
<accession>A0A7W7IX43</accession>
<keyword evidence="2" id="KW-1185">Reference proteome</keyword>
<dbReference type="AlphaFoldDB" id="A0A7W7IX43"/>
<organism evidence="1 2">
    <name type="scientific">Flavobacterium nitrogenifigens</name>
    <dbReference type="NCBI Taxonomy" id="1617283"/>
    <lineage>
        <taxon>Bacteria</taxon>
        <taxon>Pseudomonadati</taxon>
        <taxon>Bacteroidota</taxon>
        <taxon>Flavobacteriia</taxon>
        <taxon>Flavobacteriales</taxon>
        <taxon>Flavobacteriaceae</taxon>
        <taxon>Flavobacterium</taxon>
    </lineage>
</organism>
<protein>
    <submittedName>
        <fullName evidence="1">Uncharacterized protein</fullName>
    </submittedName>
</protein>
<evidence type="ECO:0000313" key="2">
    <source>
        <dbReference type="Proteomes" id="UP000561681"/>
    </source>
</evidence>
<evidence type="ECO:0000313" key="1">
    <source>
        <dbReference type="EMBL" id="MBB4801928.1"/>
    </source>
</evidence>
<dbReference type="Proteomes" id="UP000561681">
    <property type="component" value="Unassembled WGS sequence"/>
</dbReference>
<proteinExistence type="predicted"/>
<comment type="caution">
    <text evidence="1">The sequence shown here is derived from an EMBL/GenBank/DDBJ whole genome shotgun (WGS) entry which is preliminary data.</text>
</comment>
<name>A0A7W7IX43_9FLAO</name>